<keyword evidence="1" id="KW-0472">Membrane</keyword>
<name>A0A6J4QIW4_9ACTN</name>
<feature type="transmembrane region" description="Helical" evidence="1">
    <location>
        <begin position="71"/>
        <end position="95"/>
    </location>
</feature>
<keyword evidence="1" id="KW-1133">Transmembrane helix</keyword>
<organism evidence="2">
    <name type="scientific">uncultured Rubrobacteraceae bacterium</name>
    <dbReference type="NCBI Taxonomy" id="349277"/>
    <lineage>
        <taxon>Bacteria</taxon>
        <taxon>Bacillati</taxon>
        <taxon>Actinomycetota</taxon>
        <taxon>Rubrobacteria</taxon>
        <taxon>Rubrobacterales</taxon>
        <taxon>Rubrobacteraceae</taxon>
        <taxon>environmental samples</taxon>
    </lineage>
</organism>
<feature type="transmembrane region" description="Helical" evidence="1">
    <location>
        <begin position="101"/>
        <end position="119"/>
    </location>
</feature>
<dbReference type="EMBL" id="CADCVG010000014">
    <property type="protein sequence ID" value="CAA9444846.1"/>
    <property type="molecule type" value="Genomic_DNA"/>
</dbReference>
<evidence type="ECO:0000313" key="2">
    <source>
        <dbReference type="EMBL" id="CAA9444846.1"/>
    </source>
</evidence>
<reference evidence="2" key="1">
    <citation type="submission" date="2020-02" db="EMBL/GenBank/DDBJ databases">
        <authorList>
            <person name="Meier V. D."/>
        </authorList>
    </citation>
    <scope>NUCLEOTIDE SEQUENCE</scope>
    <source>
        <strain evidence="2">AVDCRST_MAG14</strain>
    </source>
</reference>
<proteinExistence type="predicted"/>
<dbReference type="AlphaFoldDB" id="A0A6J4QIW4"/>
<protein>
    <submittedName>
        <fullName evidence="2">Uncharacterized protein</fullName>
    </submittedName>
</protein>
<accession>A0A6J4QIW4</accession>
<sequence>MTSIAVRTPATVWILTLLMGLMAFVCIVGSFLFAFPMGGLLGYLVGTLLIVAGIGYATIAWRLRRGERAVWIAALVLPIVHTLGLNTLDLVLHGAIPSEDYPFMGVALAIVVLLLLPHTRRFLMQ</sequence>
<keyword evidence="1" id="KW-0812">Transmembrane</keyword>
<gene>
    <name evidence="2" type="ORF">AVDCRST_MAG14-298</name>
</gene>
<feature type="transmembrane region" description="Helical" evidence="1">
    <location>
        <begin position="40"/>
        <end position="59"/>
    </location>
</feature>
<evidence type="ECO:0000256" key="1">
    <source>
        <dbReference type="SAM" id="Phobius"/>
    </source>
</evidence>
<feature type="transmembrane region" description="Helical" evidence="1">
    <location>
        <begin position="12"/>
        <end position="34"/>
    </location>
</feature>